<accession>A0A3G9JGT7</accession>
<evidence type="ECO:0000256" key="4">
    <source>
        <dbReference type="ARBA" id="ARBA00023014"/>
    </source>
</evidence>
<feature type="binding site" evidence="5">
    <location>
        <position position="226"/>
    </location>
    <ligand>
        <name>isopentenyl diphosphate</name>
        <dbReference type="ChEBI" id="CHEBI:128769"/>
    </ligand>
</feature>
<dbReference type="GO" id="GO:0051539">
    <property type="term" value="F:4 iron, 4 sulfur cluster binding"/>
    <property type="evidence" value="ECO:0007669"/>
    <property type="project" value="UniProtKB-UniRule"/>
</dbReference>
<organism evidence="6 7">
    <name type="scientific">Intestinibaculum porci</name>
    <dbReference type="NCBI Taxonomy" id="2487118"/>
    <lineage>
        <taxon>Bacteria</taxon>
        <taxon>Bacillati</taxon>
        <taxon>Bacillota</taxon>
        <taxon>Erysipelotrichia</taxon>
        <taxon>Erysipelotrichales</taxon>
        <taxon>Erysipelotrichaceae</taxon>
        <taxon>Intestinibaculum</taxon>
    </lineage>
</organism>
<reference evidence="6 7" key="1">
    <citation type="submission" date="2018-11" db="EMBL/GenBank/DDBJ databases">
        <title>Novel Erysipelotrichaceae bacterium isolated from small intestine of a swine.</title>
        <authorList>
            <person name="Kim J.S."/>
            <person name="Choe H."/>
            <person name="Lee Y.R."/>
            <person name="Kim K.M."/>
            <person name="Park D.S."/>
        </authorList>
    </citation>
    <scope>NUCLEOTIDE SEQUENCE [LARGE SCALE GENOMIC DNA]</scope>
    <source>
        <strain evidence="6 7">SG0102</strain>
    </source>
</reference>
<feature type="binding site" evidence="5">
    <location>
        <position position="228"/>
    </location>
    <ligand>
        <name>(2E)-4-hydroxy-3-methylbut-2-enyl diphosphate</name>
        <dbReference type="ChEBI" id="CHEBI:128753"/>
    </ligand>
</feature>
<feature type="binding site" evidence="5">
    <location>
        <position position="132"/>
    </location>
    <ligand>
        <name>dimethylallyl diphosphate</name>
        <dbReference type="ChEBI" id="CHEBI:57623"/>
    </ligand>
</feature>
<evidence type="ECO:0000256" key="3">
    <source>
        <dbReference type="ARBA" id="ARBA00023004"/>
    </source>
</evidence>
<dbReference type="PANTHER" id="PTHR30426:SF0">
    <property type="entry name" value="4-HYDROXY-3-METHYLBUT-2-ENYL DIPHOSPHATE REDUCTASE"/>
    <property type="match status" value="1"/>
</dbReference>
<comment type="similarity">
    <text evidence="5">Belongs to the IspH family.</text>
</comment>
<feature type="binding site" evidence="5">
    <location>
        <position position="271"/>
    </location>
    <ligand>
        <name>dimethylallyl diphosphate</name>
        <dbReference type="ChEBI" id="CHEBI:57623"/>
    </ligand>
</feature>
<dbReference type="GO" id="GO:0051745">
    <property type="term" value="F:4-hydroxy-3-methylbut-2-enyl diphosphate reductase activity"/>
    <property type="evidence" value="ECO:0007669"/>
    <property type="project" value="UniProtKB-UniRule"/>
</dbReference>
<feature type="binding site" evidence="5">
    <location>
        <position position="42"/>
    </location>
    <ligand>
        <name>(2E)-4-hydroxy-3-methylbut-2-enyl diphosphate</name>
        <dbReference type="ChEBI" id="CHEBI:128753"/>
    </ligand>
</feature>
<dbReference type="Gene3D" id="3.40.1010.20">
    <property type="entry name" value="4-hydroxy-3-methylbut-2-enyl diphosphate reductase, catalytic domain"/>
    <property type="match status" value="2"/>
</dbReference>
<comment type="function">
    <text evidence="5">Catalyzes the conversion of 1-hydroxy-2-methyl-2-(E)-butenyl 4-diphosphate (HMBPP) into a mixture of isopentenyl diphosphate (IPP) and dimethylallyl diphosphate (DMAPP). Acts in the terminal step of the DOXP/MEP pathway for isoprenoid precursor biosynthesis.</text>
</comment>
<feature type="binding site" evidence="5">
    <location>
        <position position="42"/>
    </location>
    <ligand>
        <name>isopentenyl diphosphate</name>
        <dbReference type="ChEBI" id="CHEBI:128769"/>
    </ligand>
</feature>
<feature type="binding site" evidence="5">
    <location>
        <position position="198"/>
    </location>
    <ligand>
        <name>[4Fe-4S] cluster</name>
        <dbReference type="ChEBI" id="CHEBI:49883"/>
    </ligand>
</feature>
<keyword evidence="5" id="KW-0414">Isoprene biosynthesis</keyword>
<keyword evidence="3 5" id="KW-0408">Iron</keyword>
<feature type="binding site" evidence="5">
    <location>
        <position position="271"/>
    </location>
    <ligand>
        <name>isopentenyl diphosphate</name>
        <dbReference type="ChEBI" id="CHEBI:128769"/>
    </ligand>
</feature>
<protein>
    <recommendedName>
        <fullName evidence="5">4-hydroxy-3-methylbut-2-enyl diphosphate reductase</fullName>
        <shortName evidence="5">HMBPP reductase</shortName>
        <ecNumber evidence="5">1.17.7.4</ecNumber>
    </recommendedName>
</protein>
<keyword evidence="7" id="KW-1185">Reference proteome</keyword>
<keyword evidence="5" id="KW-0560">Oxidoreductase</keyword>
<feature type="binding site" evidence="5">
    <location>
        <position position="82"/>
    </location>
    <ligand>
        <name>isopentenyl diphosphate</name>
        <dbReference type="ChEBI" id="CHEBI:128769"/>
    </ligand>
</feature>
<dbReference type="NCBIfam" id="NF002187">
    <property type="entry name" value="PRK01045.1-1"/>
    <property type="match status" value="1"/>
</dbReference>
<feature type="binding site" evidence="5">
    <location>
        <position position="12"/>
    </location>
    <ligand>
        <name>[4Fe-4S] cluster</name>
        <dbReference type="ChEBI" id="CHEBI:49883"/>
    </ligand>
</feature>
<dbReference type="EMBL" id="AP019309">
    <property type="protein sequence ID" value="BBH27595.1"/>
    <property type="molecule type" value="Genomic_DNA"/>
</dbReference>
<evidence type="ECO:0000256" key="5">
    <source>
        <dbReference type="HAMAP-Rule" id="MF_00191"/>
    </source>
</evidence>
<feature type="binding site" evidence="5">
    <location>
        <position position="226"/>
    </location>
    <ligand>
        <name>dimethylallyl diphosphate</name>
        <dbReference type="ChEBI" id="CHEBI:57623"/>
    </ligand>
</feature>
<evidence type="ECO:0000256" key="2">
    <source>
        <dbReference type="ARBA" id="ARBA00022723"/>
    </source>
</evidence>
<evidence type="ECO:0000313" key="6">
    <source>
        <dbReference type="EMBL" id="BBH27595.1"/>
    </source>
</evidence>
<dbReference type="CDD" id="cd13944">
    <property type="entry name" value="lytB_ispH"/>
    <property type="match status" value="1"/>
</dbReference>
<feature type="active site" description="Proton donor" evidence="5">
    <location>
        <position position="134"/>
    </location>
</feature>
<comment type="catalytic activity">
    <reaction evidence="5">
        <text>isopentenyl diphosphate + 2 oxidized [2Fe-2S]-[ferredoxin] + H2O = (2E)-4-hydroxy-3-methylbut-2-enyl diphosphate + 2 reduced [2Fe-2S]-[ferredoxin] + 2 H(+)</text>
        <dbReference type="Rhea" id="RHEA:24488"/>
        <dbReference type="Rhea" id="RHEA-COMP:10000"/>
        <dbReference type="Rhea" id="RHEA-COMP:10001"/>
        <dbReference type="ChEBI" id="CHEBI:15377"/>
        <dbReference type="ChEBI" id="CHEBI:15378"/>
        <dbReference type="ChEBI" id="CHEBI:33737"/>
        <dbReference type="ChEBI" id="CHEBI:33738"/>
        <dbReference type="ChEBI" id="CHEBI:128753"/>
        <dbReference type="ChEBI" id="CHEBI:128769"/>
        <dbReference type="EC" id="1.17.7.4"/>
    </reaction>
</comment>
<comment type="pathway">
    <text evidence="5">Isoprenoid biosynthesis; dimethylallyl diphosphate biosynthesis; dimethylallyl diphosphate from (2E)-4-hydroxy-3-methylbutenyl diphosphate: step 1/1.</text>
</comment>
<dbReference type="GO" id="GO:0016114">
    <property type="term" value="P:terpenoid biosynthetic process"/>
    <property type="evidence" value="ECO:0007669"/>
    <property type="project" value="UniProtKB-UniRule"/>
</dbReference>
<dbReference type="RefSeq" id="WP_125120304.1">
    <property type="nucleotide sequence ID" value="NZ_AP019309.1"/>
</dbReference>
<feature type="binding site" evidence="5">
    <location>
        <position position="228"/>
    </location>
    <ligand>
        <name>isopentenyl diphosphate</name>
        <dbReference type="ChEBI" id="CHEBI:128769"/>
    </ligand>
</feature>
<dbReference type="OrthoDB" id="9777362at2"/>
<feature type="binding site" evidence="5">
    <location>
        <position position="82"/>
    </location>
    <ligand>
        <name>(2E)-4-hydroxy-3-methylbut-2-enyl diphosphate</name>
        <dbReference type="ChEBI" id="CHEBI:128753"/>
    </ligand>
</feature>
<sequence>MKVTGITPRGYCKGVVRAINIAKKATQDVTKQPLYILGMIVHNEYIVNALKEMGAITIEDAHKTRLELLDEIDHGTVIITAHGAGDVVSQKAREKGLDVIDASCLDVIKTHDLIKEELAKGYEILYIGKKNHPEAEGAMLIDPEHMHLIAKKEDFDGLDPEKHYMLTNQTTMSLYDVYDLTEYAKAHLPHLAVEQEICTATKIRQEAIAKMDEDIDLVIIVGDPHSNNTKKLASISHDQAHKEVKMIGSIEELDIAWLMDKHHVAVSSGASTPTSLTNQIIDFIAQFDPADQTTYEKPAVDYSRILR</sequence>
<dbReference type="UniPathway" id="UPA00056">
    <property type="reaction ID" value="UER00097"/>
</dbReference>
<feature type="binding site" evidence="5">
    <location>
        <position position="104"/>
    </location>
    <ligand>
        <name>[4Fe-4S] cluster</name>
        <dbReference type="ChEBI" id="CHEBI:49883"/>
    </ligand>
</feature>
<dbReference type="AlphaFoldDB" id="A0A3G9JGT7"/>
<evidence type="ECO:0000313" key="7">
    <source>
        <dbReference type="Proteomes" id="UP000268059"/>
    </source>
</evidence>
<dbReference type="NCBIfam" id="TIGR00216">
    <property type="entry name" value="ispH_lytB"/>
    <property type="match status" value="1"/>
</dbReference>
<dbReference type="EC" id="1.17.7.4" evidence="5"/>
<keyword evidence="1 5" id="KW-0004">4Fe-4S</keyword>
<keyword evidence="2 5" id="KW-0479">Metal-binding</keyword>
<feature type="binding site" evidence="5">
    <location>
        <position position="42"/>
    </location>
    <ligand>
        <name>dimethylallyl diphosphate</name>
        <dbReference type="ChEBI" id="CHEBI:57623"/>
    </ligand>
</feature>
<dbReference type="KEGG" id="ebm:SG0102_25290"/>
<dbReference type="FunCoup" id="A0A3G9JGT7">
    <property type="interactions" value="263"/>
</dbReference>
<gene>
    <name evidence="5 6" type="primary">ispH</name>
    <name evidence="6" type="ORF">SG0102_25290</name>
</gene>
<feature type="binding site" evidence="5">
    <location>
        <position position="226"/>
    </location>
    <ligand>
        <name>(2E)-4-hydroxy-3-methylbut-2-enyl diphosphate</name>
        <dbReference type="ChEBI" id="CHEBI:128753"/>
    </ligand>
</feature>
<keyword evidence="4 5" id="KW-0411">Iron-sulfur</keyword>
<comment type="pathway">
    <text evidence="5">Isoprenoid biosynthesis; isopentenyl diphosphate biosynthesis via DXP pathway; isopentenyl diphosphate from 1-deoxy-D-xylulose 5-phosphate: step 6/6.</text>
</comment>
<dbReference type="UniPathway" id="UPA00059">
    <property type="reaction ID" value="UER00105"/>
</dbReference>
<dbReference type="GO" id="GO:0050992">
    <property type="term" value="P:dimethylallyl diphosphate biosynthetic process"/>
    <property type="evidence" value="ECO:0007669"/>
    <property type="project" value="UniProtKB-UniRule"/>
</dbReference>
<comment type="cofactor">
    <cofactor evidence="5">
        <name>[4Fe-4S] cluster</name>
        <dbReference type="ChEBI" id="CHEBI:49883"/>
    </cofactor>
    <text evidence="5">Binds 1 [4Fe-4S] cluster per subunit.</text>
</comment>
<proteinExistence type="inferred from homology"/>
<feature type="binding site" evidence="5">
    <location>
        <position position="132"/>
    </location>
    <ligand>
        <name>(2E)-4-hydroxy-3-methylbut-2-enyl diphosphate</name>
        <dbReference type="ChEBI" id="CHEBI:128753"/>
    </ligand>
</feature>
<dbReference type="Proteomes" id="UP000268059">
    <property type="component" value="Chromosome"/>
</dbReference>
<dbReference type="InterPro" id="IPR003451">
    <property type="entry name" value="LytB/IspH"/>
</dbReference>
<feature type="binding site" evidence="5">
    <location>
        <position position="82"/>
    </location>
    <ligand>
        <name>dimethylallyl diphosphate</name>
        <dbReference type="ChEBI" id="CHEBI:57623"/>
    </ligand>
</feature>
<dbReference type="Pfam" id="PF02401">
    <property type="entry name" value="LYTB"/>
    <property type="match status" value="1"/>
</dbReference>
<feature type="binding site" evidence="5">
    <location>
        <position position="271"/>
    </location>
    <ligand>
        <name>(2E)-4-hydroxy-3-methylbut-2-enyl diphosphate</name>
        <dbReference type="ChEBI" id="CHEBI:128753"/>
    </ligand>
</feature>
<dbReference type="PANTHER" id="PTHR30426">
    <property type="entry name" value="4-HYDROXY-3-METHYLBUT-2-ENYL DIPHOSPHATE REDUCTASE"/>
    <property type="match status" value="1"/>
</dbReference>
<feature type="binding site" evidence="5">
    <location>
        <position position="132"/>
    </location>
    <ligand>
        <name>isopentenyl diphosphate</name>
        <dbReference type="ChEBI" id="CHEBI:128769"/>
    </ligand>
</feature>
<dbReference type="HAMAP" id="MF_00191">
    <property type="entry name" value="IspH"/>
    <property type="match status" value="1"/>
</dbReference>
<dbReference type="Gene3D" id="3.40.50.11270">
    <property type="match status" value="1"/>
</dbReference>
<dbReference type="GO" id="GO:0019288">
    <property type="term" value="P:isopentenyl diphosphate biosynthetic process, methylerythritol 4-phosphate pathway"/>
    <property type="evidence" value="ECO:0007669"/>
    <property type="project" value="UniProtKB-UniRule"/>
</dbReference>
<evidence type="ECO:0000256" key="1">
    <source>
        <dbReference type="ARBA" id="ARBA00022485"/>
    </source>
</evidence>
<comment type="catalytic activity">
    <reaction evidence="5">
        <text>dimethylallyl diphosphate + 2 oxidized [2Fe-2S]-[ferredoxin] + H2O = (2E)-4-hydroxy-3-methylbut-2-enyl diphosphate + 2 reduced [2Fe-2S]-[ferredoxin] + 2 H(+)</text>
        <dbReference type="Rhea" id="RHEA:24825"/>
        <dbReference type="Rhea" id="RHEA-COMP:10000"/>
        <dbReference type="Rhea" id="RHEA-COMP:10001"/>
        <dbReference type="ChEBI" id="CHEBI:15377"/>
        <dbReference type="ChEBI" id="CHEBI:15378"/>
        <dbReference type="ChEBI" id="CHEBI:33737"/>
        <dbReference type="ChEBI" id="CHEBI:33738"/>
        <dbReference type="ChEBI" id="CHEBI:57623"/>
        <dbReference type="ChEBI" id="CHEBI:128753"/>
        <dbReference type="EC" id="1.17.7.4"/>
    </reaction>
</comment>
<dbReference type="GO" id="GO:0046872">
    <property type="term" value="F:metal ion binding"/>
    <property type="evidence" value="ECO:0007669"/>
    <property type="project" value="UniProtKB-KW"/>
</dbReference>
<feature type="binding site" evidence="5">
    <location>
        <position position="170"/>
    </location>
    <ligand>
        <name>(2E)-4-hydroxy-3-methylbut-2-enyl diphosphate</name>
        <dbReference type="ChEBI" id="CHEBI:128753"/>
    </ligand>
</feature>
<dbReference type="InParanoid" id="A0A3G9JGT7"/>
<name>A0A3G9JGT7_9FIRM</name>
<feature type="binding site" evidence="5">
    <location>
        <position position="228"/>
    </location>
    <ligand>
        <name>dimethylallyl diphosphate</name>
        <dbReference type="ChEBI" id="CHEBI:57623"/>
    </ligand>
</feature>
<comment type="caution">
    <text evidence="5">Lacks conserved residue(s) required for the propagation of feature annotation.</text>
</comment>